<dbReference type="EMBL" id="CP034346">
    <property type="protein sequence ID" value="AZS13945.1"/>
    <property type="molecule type" value="Genomic_DNA"/>
</dbReference>
<dbReference type="Pfam" id="PF00015">
    <property type="entry name" value="MCPsignal"/>
    <property type="match status" value="1"/>
</dbReference>
<dbReference type="RefSeq" id="WP_126996123.1">
    <property type="nucleotide sequence ID" value="NZ_CP034346.1"/>
</dbReference>
<keyword evidence="1 2" id="KW-0807">Transducer</keyword>
<evidence type="ECO:0000256" key="2">
    <source>
        <dbReference type="PROSITE-ProRule" id="PRU00284"/>
    </source>
</evidence>
<name>A0A3S9UUE6_9BACL</name>
<evidence type="ECO:0000256" key="1">
    <source>
        <dbReference type="ARBA" id="ARBA00023224"/>
    </source>
</evidence>
<dbReference type="PANTHER" id="PTHR32089:SF112">
    <property type="entry name" value="LYSOZYME-LIKE PROTEIN-RELATED"/>
    <property type="match status" value="1"/>
</dbReference>
<dbReference type="SUPFAM" id="SSF58104">
    <property type="entry name" value="Methyl-accepting chemotaxis protein (MCP) signaling domain"/>
    <property type="match status" value="1"/>
</dbReference>
<evidence type="ECO:0000259" key="3">
    <source>
        <dbReference type="PROSITE" id="PS50111"/>
    </source>
</evidence>
<reference evidence="5" key="1">
    <citation type="submission" date="2018-12" db="EMBL/GenBank/DDBJ databases">
        <title>Complete genome sequence of Paenibacillus sp. MBLB1234.</title>
        <authorList>
            <person name="Nam Y.-D."/>
            <person name="Kang J."/>
            <person name="Chung W.-H."/>
            <person name="Park Y.S."/>
        </authorList>
    </citation>
    <scope>NUCLEOTIDE SEQUENCE [LARGE SCALE GENOMIC DNA]</scope>
    <source>
        <strain evidence="5">MBLB1234</strain>
    </source>
</reference>
<evidence type="ECO:0000313" key="5">
    <source>
        <dbReference type="Proteomes" id="UP000270678"/>
    </source>
</evidence>
<dbReference type="OrthoDB" id="9807021at2"/>
<dbReference type="AlphaFoldDB" id="A0A3S9UUE6"/>
<feature type="domain" description="Methyl-accepting transducer" evidence="3">
    <location>
        <begin position="154"/>
        <end position="277"/>
    </location>
</feature>
<protein>
    <submittedName>
        <fullName evidence="4">Methyl-accepting chemotaxis protein</fullName>
    </submittedName>
</protein>
<dbReference type="SMART" id="SM00283">
    <property type="entry name" value="MA"/>
    <property type="match status" value="1"/>
</dbReference>
<dbReference type="PANTHER" id="PTHR32089">
    <property type="entry name" value="METHYL-ACCEPTING CHEMOTAXIS PROTEIN MCPB"/>
    <property type="match status" value="1"/>
</dbReference>
<dbReference type="GO" id="GO:0016020">
    <property type="term" value="C:membrane"/>
    <property type="evidence" value="ECO:0007669"/>
    <property type="project" value="InterPro"/>
</dbReference>
<dbReference type="InterPro" id="IPR004089">
    <property type="entry name" value="MCPsignal_dom"/>
</dbReference>
<organism evidence="4 5">
    <name type="scientific">Paenibacillus lutimineralis</name>
    <dbReference type="NCBI Taxonomy" id="2707005"/>
    <lineage>
        <taxon>Bacteria</taxon>
        <taxon>Bacillati</taxon>
        <taxon>Bacillota</taxon>
        <taxon>Bacilli</taxon>
        <taxon>Bacillales</taxon>
        <taxon>Paenibacillaceae</taxon>
        <taxon>Paenibacillus</taxon>
    </lineage>
</organism>
<dbReference type="Gene3D" id="1.10.287.950">
    <property type="entry name" value="Methyl-accepting chemotaxis protein"/>
    <property type="match status" value="1"/>
</dbReference>
<sequence length="277" mass="30395">MNQLDILIAAVPYIKKLVKEDIMIGITDLEKFLFYMPSQKIDFGITSGTPIPKEDENLRKALNGENSVTHIAEHIYGFPIIATASPVYDEQGVIIGAIATAESYENRQRLEEGMEAMNGITGQLVDMVQTVAAHAEELTATSEHIMTNTRHAVENSSEINETVGFIQEISNQTNLLGLNAAIEAARVGEAGAGFGVVAKEVRKLSVSTKDASANIAATLRSVQDSILQLEREFEQIAHSSQEQAELVTDFMNVIEQLNESNNNMKSFIEGLLRFSHE</sequence>
<gene>
    <name evidence="4" type="ORF">EI981_05425</name>
</gene>
<proteinExistence type="predicted"/>
<dbReference type="GO" id="GO:0007165">
    <property type="term" value="P:signal transduction"/>
    <property type="evidence" value="ECO:0007669"/>
    <property type="project" value="UniProtKB-KW"/>
</dbReference>
<evidence type="ECO:0000313" key="4">
    <source>
        <dbReference type="EMBL" id="AZS13945.1"/>
    </source>
</evidence>
<dbReference type="KEGG" id="plut:EI981_05425"/>
<keyword evidence="5" id="KW-1185">Reference proteome</keyword>
<dbReference type="Proteomes" id="UP000270678">
    <property type="component" value="Chromosome"/>
</dbReference>
<dbReference type="PROSITE" id="PS50111">
    <property type="entry name" value="CHEMOTAXIS_TRANSDUC_2"/>
    <property type="match status" value="1"/>
</dbReference>
<accession>A0A3S9UUE6</accession>